<feature type="domain" description="Polysaccharide lyase 14" evidence="1">
    <location>
        <begin position="94"/>
        <end position="310"/>
    </location>
</feature>
<organism evidence="2 3">
    <name type="scientific">Pleurotus ostreatus (strain PC15)</name>
    <name type="common">Oyster mushroom</name>
    <dbReference type="NCBI Taxonomy" id="1137138"/>
    <lineage>
        <taxon>Eukaryota</taxon>
        <taxon>Fungi</taxon>
        <taxon>Dikarya</taxon>
        <taxon>Basidiomycota</taxon>
        <taxon>Agaricomycotina</taxon>
        <taxon>Agaricomycetes</taxon>
        <taxon>Agaricomycetidae</taxon>
        <taxon>Agaricales</taxon>
        <taxon>Pleurotineae</taxon>
        <taxon>Pleurotaceae</taxon>
        <taxon>Pleurotus</taxon>
    </lineage>
</organism>
<dbReference type="InterPro" id="IPR048958">
    <property type="entry name" value="Polysacc_lyase_14"/>
</dbReference>
<proteinExistence type="predicted"/>
<dbReference type="VEuPathDB" id="FungiDB:PLEOSDRAFT_1105129"/>
<dbReference type="HOGENOM" id="CLU_049744_0_1_1"/>
<dbReference type="PANTHER" id="PTHR40124:SF1">
    <property type="entry name" value="DISAGGREGATASE RELATED REPEAT PROTEIN"/>
    <property type="match status" value="1"/>
</dbReference>
<protein>
    <submittedName>
        <fullName evidence="2">Polysaccharide lyase family 14 protein</fullName>
    </submittedName>
</protein>
<dbReference type="Proteomes" id="UP000027073">
    <property type="component" value="Unassembled WGS sequence"/>
</dbReference>
<sequence length="316" mass="34743">MPLANQNVVVSKDKRLRAKPTMDVLLPVPEFLSGFTTCPSLSTELLTIISLDDHCLGVHKITRRTTHEVVEPPKEPRQNIPCLSNTIPSPTVAWEAKYPKGSINPSAPIPGGFGFYLSGPSDFLEFLRCGAQEVLFSYRMMLSDNWDWMKGGKLPDGGVGDQAYGCTGGRKENRCNCFDLRPMWRANAIGELYAYLPLTPNNEAQLAAVPPYSRQNADYGFSVGRGSFCLDAAVGQWIALAFRVKLNDVGSENGEIQFWVNGVSAISVTGLTLRTRADSVIQGMHFQTFFGGHTPDWASPKDQYGWFADISGAIVR</sequence>
<dbReference type="PANTHER" id="PTHR40124">
    <property type="match status" value="1"/>
</dbReference>
<name>A0A067NWF2_PLEO1</name>
<gene>
    <name evidence="2" type="ORF">PLEOSDRAFT_1105129</name>
</gene>
<dbReference type="Gene3D" id="2.60.120.200">
    <property type="match status" value="1"/>
</dbReference>
<accession>A0A067NWF2</accession>
<evidence type="ECO:0000313" key="3">
    <source>
        <dbReference type="Proteomes" id="UP000027073"/>
    </source>
</evidence>
<dbReference type="Pfam" id="PF21294">
    <property type="entry name" value="Polysacc_lyase_14"/>
    <property type="match status" value="1"/>
</dbReference>
<evidence type="ECO:0000259" key="1">
    <source>
        <dbReference type="Pfam" id="PF21294"/>
    </source>
</evidence>
<evidence type="ECO:0000313" key="2">
    <source>
        <dbReference type="EMBL" id="KDQ28472.1"/>
    </source>
</evidence>
<dbReference type="STRING" id="1137138.A0A067NWF2"/>
<dbReference type="AlphaFoldDB" id="A0A067NWF2"/>
<dbReference type="OrthoDB" id="3337916at2759"/>
<dbReference type="InParanoid" id="A0A067NWF2"/>
<dbReference type="GO" id="GO:0016829">
    <property type="term" value="F:lyase activity"/>
    <property type="evidence" value="ECO:0007669"/>
    <property type="project" value="UniProtKB-KW"/>
</dbReference>
<dbReference type="EMBL" id="KL198008">
    <property type="protein sequence ID" value="KDQ28472.1"/>
    <property type="molecule type" value="Genomic_DNA"/>
</dbReference>
<reference evidence="3" key="1">
    <citation type="journal article" date="2014" name="Proc. Natl. Acad. Sci. U.S.A.">
        <title>Extensive sampling of basidiomycete genomes demonstrates inadequacy of the white-rot/brown-rot paradigm for wood decay fungi.</title>
        <authorList>
            <person name="Riley R."/>
            <person name="Salamov A.A."/>
            <person name="Brown D.W."/>
            <person name="Nagy L.G."/>
            <person name="Floudas D."/>
            <person name="Held B.W."/>
            <person name="Levasseur A."/>
            <person name="Lombard V."/>
            <person name="Morin E."/>
            <person name="Otillar R."/>
            <person name="Lindquist E.A."/>
            <person name="Sun H."/>
            <person name="LaButti K.M."/>
            <person name="Schmutz J."/>
            <person name="Jabbour D."/>
            <person name="Luo H."/>
            <person name="Baker S.E."/>
            <person name="Pisabarro A.G."/>
            <person name="Walton J.D."/>
            <person name="Blanchette R.A."/>
            <person name="Henrissat B."/>
            <person name="Martin F."/>
            <person name="Cullen D."/>
            <person name="Hibbett D.S."/>
            <person name="Grigoriev I.V."/>
        </authorList>
    </citation>
    <scope>NUCLEOTIDE SEQUENCE [LARGE SCALE GENOMIC DNA]</scope>
    <source>
        <strain evidence="3">PC15</strain>
    </source>
</reference>
<keyword evidence="2" id="KW-0456">Lyase</keyword>